<dbReference type="PROSITE" id="PS51186">
    <property type="entry name" value="GNAT"/>
    <property type="match status" value="1"/>
</dbReference>
<dbReference type="EC" id="2.3.1.266" evidence="5 6"/>
<evidence type="ECO:0000256" key="5">
    <source>
        <dbReference type="HAMAP-Rule" id="MF_02210"/>
    </source>
</evidence>
<dbReference type="PANTHER" id="PTHR43420:SF12">
    <property type="entry name" value="N-ACETYLTRANSFERASE DOMAIN-CONTAINING PROTEIN"/>
    <property type="match status" value="1"/>
</dbReference>
<keyword evidence="9" id="KW-1185">Reference proteome</keyword>
<keyword evidence="4 5" id="KW-0012">Acyltransferase</keyword>
<dbReference type="InterPro" id="IPR050680">
    <property type="entry name" value="YpeA/RimI_acetyltransf"/>
</dbReference>
<dbReference type="InterPro" id="IPR016181">
    <property type="entry name" value="Acyl_CoA_acyltransferase"/>
</dbReference>
<comment type="function">
    <text evidence="5 6">Acetylates the N-terminal alanine of ribosomal protein bS18.</text>
</comment>
<feature type="binding site" evidence="5">
    <location>
        <begin position="70"/>
        <end position="72"/>
    </location>
    <ligand>
        <name>acetyl-CoA</name>
        <dbReference type="ChEBI" id="CHEBI:57288"/>
    </ligand>
</feature>
<comment type="similarity">
    <text evidence="1 5 6">Belongs to the acetyltransferase family. RimI subfamily.</text>
</comment>
<gene>
    <name evidence="5 8" type="primary">rimI</name>
    <name evidence="8" type="ORF">JHT90_00975</name>
</gene>
<dbReference type="NCBIfam" id="TIGR01575">
    <property type="entry name" value="rimI"/>
    <property type="match status" value="1"/>
</dbReference>
<feature type="active site" description="Proton acceptor" evidence="5">
    <location>
        <position position="104"/>
    </location>
</feature>
<organism evidence="8 9">
    <name type="scientific">Entomomonas asaccharolytica</name>
    <dbReference type="NCBI Taxonomy" id="2785331"/>
    <lineage>
        <taxon>Bacteria</taxon>
        <taxon>Pseudomonadati</taxon>
        <taxon>Pseudomonadota</taxon>
        <taxon>Gammaproteobacteria</taxon>
        <taxon>Pseudomonadales</taxon>
        <taxon>Pseudomonadaceae</taxon>
        <taxon>Entomomonas</taxon>
    </lineage>
</organism>
<evidence type="ECO:0000256" key="1">
    <source>
        <dbReference type="ARBA" id="ARBA00005395"/>
    </source>
</evidence>
<dbReference type="Pfam" id="PF00583">
    <property type="entry name" value="Acetyltransf_1"/>
    <property type="match status" value="1"/>
</dbReference>
<comment type="subcellular location">
    <subcellularLocation>
        <location evidence="5 6">Cytoplasm</location>
    </subcellularLocation>
</comment>
<comment type="catalytic activity">
    <reaction evidence="5 6">
        <text>N-terminal L-alanyl-[ribosomal protein bS18] + acetyl-CoA = N-terminal N(alpha)-acetyl-L-alanyl-[ribosomal protein bS18] + CoA + H(+)</text>
        <dbReference type="Rhea" id="RHEA:43756"/>
        <dbReference type="Rhea" id="RHEA-COMP:10676"/>
        <dbReference type="Rhea" id="RHEA-COMP:10677"/>
        <dbReference type="ChEBI" id="CHEBI:15378"/>
        <dbReference type="ChEBI" id="CHEBI:57287"/>
        <dbReference type="ChEBI" id="CHEBI:57288"/>
        <dbReference type="ChEBI" id="CHEBI:64718"/>
        <dbReference type="ChEBI" id="CHEBI:83683"/>
        <dbReference type="EC" id="2.3.1.266"/>
    </reaction>
</comment>
<evidence type="ECO:0000259" key="7">
    <source>
        <dbReference type="PROSITE" id="PS51186"/>
    </source>
</evidence>
<dbReference type="HAMAP" id="MF_02210">
    <property type="entry name" value="RimI"/>
    <property type="match status" value="1"/>
</dbReference>
<name>A0A974RYA2_9GAMM</name>
<dbReference type="InterPro" id="IPR000182">
    <property type="entry name" value="GNAT_dom"/>
</dbReference>
<evidence type="ECO:0000313" key="9">
    <source>
        <dbReference type="Proteomes" id="UP000595278"/>
    </source>
</evidence>
<dbReference type="KEGG" id="eaz:JHT90_00975"/>
<dbReference type="GO" id="GO:0005737">
    <property type="term" value="C:cytoplasm"/>
    <property type="evidence" value="ECO:0007669"/>
    <property type="project" value="UniProtKB-SubCell"/>
</dbReference>
<dbReference type="InterPro" id="IPR006464">
    <property type="entry name" value="AcTrfase_RimI/Ard1"/>
</dbReference>
<dbReference type="SUPFAM" id="SSF55729">
    <property type="entry name" value="Acyl-CoA N-acyltransferases (Nat)"/>
    <property type="match status" value="1"/>
</dbReference>
<comment type="caution">
    <text evidence="5">Lacks conserved residue(s) required for the propagation of feature annotation.</text>
</comment>
<dbReference type="PANTHER" id="PTHR43420">
    <property type="entry name" value="ACETYLTRANSFERASE"/>
    <property type="match status" value="1"/>
</dbReference>
<sequence>MADLFFRKMTIEDVDVVYHIEQQAHYHPWSKNIIKDAVSSYQCWLLFNQQQLAGYGFLKIIVDEAELLNIAINPPQQNKGLGKLLLDHLMKETEQLGAKECFLEVRESNLNAYHLYESYGFNEIGRRTNYYPTAKGHEDALIMAYLIATD</sequence>
<proteinExistence type="inferred from homology"/>
<evidence type="ECO:0000313" key="8">
    <source>
        <dbReference type="EMBL" id="QQP87096.1"/>
    </source>
</evidence>
<keyword evidence="8" id="KW-0689">Ribosomal protein</keyword>
<dbReference type="InterPro" id="IPR043690">
    <property type="entry name" value="RimI"/>
</dbReference>
<keyword evidence="2 5" id="KW-0963">Cytoplasm</keyword>
<dbReference type="GO" id="GO:0005840">
    <property type="term" value="C:ribosome"/>
    <property type="evidence" value="ECO:0007669"/>
    <property type="project" value="UniProtKB-KW"/>
</dbReference>
<accession>A0A974RYA2</accession>
<protein>
    <recommendedName>
        <fullName evidence="5 6">[Ribosomal protein bS18]-alanine N-acetyltransferase</fullName>
        <ecNumber evidence="5 6">2.3.1.266</ecNumber>
    </recommendedName>
</protein>
<dbReference type="EMBL" id="CP067393">
    <property type="protein sequence ID" value="QQP87096.1"/>
    <property type="molecule type" value="Genomic_DNA"/>
</dbReference>
<dbReference type="CDD" id="cd04301">
    <property type="entry name" value="NAT_SF"/>
    <property type="match status" value="1"/>
</dbReference>
<keyword evidence="8" id="KW-0687">Ribonucleoprotein</keyword>
<dbReference type="AlphaFoldDB" id="A0A974RYA2"/>
<evidence type="ECO:0000256" key="6">
    <source>
        <dbReference type="RuleBase" id="RU363094"/>
    </source>
</evidence>
<dbReference type="GO" id="GO:0008999">
    <property type="term" value="F:protein-N-terminal-alanine acetyltransferase activity"/>
    <property type="evidence" value="ECO:0007669"/>
    <property type="project" value="UniProtKB-UniRule"/>
</dbReference>
<feature type="active site" description="Proton donor" evidence="5">
    <location>
        <position position="116"/>
    </location>
</feature>
<evidence type="ECO:0000256" key="3">
    <source>
        <dbReference type="ARBA" id="ARBA00022679"/>
    </source>
</evidence>
<dbReference type="Gene3D" id="3.40.630.30">
    <property type="match status" value="1"/>
</dbReference>
<evidence type="ECO:0000256" key="2">
    <source>
        <dbReference type="ARBA" id="ARBA00022490"/>
    </source>
</evidence>
<reference evidence="8 9" key="1">
    <citation type="submission" date="2021-01" db="EMBL/GenBank/DDBJ databases">
        <title>Entomomonas sp. F2A isolated from a house cricket (Acheta domesticus).</title>
        <authorList>
            <person name="Spergser J."/>
            <person name="Busse H.-J."/>
        </authorList>
    </citation>
    <scope>NUCLEOTIDE SEQUENCE [LARGE SCALE GENOMIC DNA]</scope>
    <source>
        <strain evidence="8 9">F2A</strain>
    </source>
</reference>
<feature type="domain" description="N-acetyltransferase" evidence="7">
    <location>
        <begin position="4"/>
        <end position="148"/>
    </location>
</feature>
<dbReference type="Proteomes" id="UP000595278">
    <property type="component" value="Chromosome"/>
</dbReference>
<evidence type="ECO:0000256" key="4">
    <source>
        <dbReference type="ARBA" id="ARBA00023315"/>
    </source>
</evidence>
<feature type="binding site" evidence="5">
    <location>
        <position position="109"/>
    </location>
    <ligand>
        <name>acetyl-CoA</name>
        <dbReference type="ChEBI" id="CHEBI:57288"/>
    </ligand>
</feature>
<keyword evidence="3 5" id="KW-0808">Transferase</keyword>